<evidence type="ECO:0000256" key="7">
    <source>
        <dbReference type="ARBA" id="ARBA00022801"/>
    </source>
</evidence>
<dbReference type="SUPFAM" id="SSF47819">
    <property type="entry name" value="HRDC-like"/>
    <property type="match status" value="1"/>
</dbReference>
<dbReference type="InterPro" id="IPR036388">
    <property type="entry name" value="WH-like_DNA-bd_sf"/>
</dbReference>
<dbReference type="CDD" id="cd17920">
    <property type="entry name" value="DEXHc_RecQ"/>
    <property type="match status" value="1"/>
</dbReference>
<dbReference type="FunFam" id="3.40.50.300:FF:001051">
    <property type="entry name" value="ATP-dependent DNA helicase RecQ"/>
    <property type="match status" value="1"/>
</dbReference>
<organism evidence="20 21">
    <name type="scientific">Pedobacter terrae</name>
    <dbReference type="NCBI Taxonomy" id="405671"/>
    <lineage>
        <taxon>Bacteria</taxon>
        <taxon>Pseudomonadati</taxon>
        <taxon>Bacteroidota</taxon>
        <taxon>Sphingobacteriia</taxon>
        <taxon>Sphingobacteriales</taxon>
        <taxon>Sphingobacteriaceae</taxon>
        <taxon>Pedobacter</taxon>
    </lineage>
</organism>
<dbReference type="GO" id="GO:0043590">
    <property type="term" value="C:bacterial nucleoid"/>
    <property type="evidence" value="ECO:0007669"/>
    <property type="project" value="TreeGrafter"/>
</dbReference>
<dbReference type="Gene3D" id="1.10.150.80">
    <property type="entry name" value="HRDC domain"/>
    <property type="match status" value="1"/>
</dbReference>
<evidence type="ECO:0000256" key="12">
    <source>
        <dbReference type="ARBA" id="ARBA00023172"/>
    </source>
</evidence>
<dbReference type="GO" id="GO:0006281">
    <property type="term" value="P:DNA repair"/>
    <property type="evidence" value="ECO:0007669"/>
    <property type="project" value="UniProtKB-KW"/>
</dbReference>
<feature type="domain" description="HRDC" evidence="17">
    <location>
        <begin position="544"/>
        <end position="624"/>
    </location>
</feature>
<dbReference type="InterPro" id="IPR018982">
    <property type="entry name" value="RQC_domain"/>
</dbReference>
<dbReference type="SMART" id="SM00956">
    <property type="entry name" value="RQC"/>
    <property type="match status" value="1"/>
</dbReference>
<dbReference type="Gene3D" id="1.10.10.10">
    <property type="entry name" value="Winged helix-like DNA-binding domain superfamily/Winged helix DNA-binding domain"/>
    <property type="match status" value="1"/>
</dbReference>
<dbReference type="Gene3D" id="3.40.50.300">
    <property type="entry name" value="P-loop containing nucleotide triphosphate hydrolases"/>
    <property type="match status" value="2"/>
</dbReference>
<evidence type="ECO:0000256" key="9">
    <source>
        <dbReference type="ARBA" id="ARBA00022833"/>
    </source>
</evidence>
<dbReference type="STRING" id="405671.SAMN05421827_101416"/>
<dbReference type="AlphaFoldDB" id="A0A1G7NPM5"/>
<dbReference type="SMART" id="SM00490">
    <property type="entry name" value="HELICc"/>
    <property type="match status" value="1"/>
</dbReference>
<dbReference type="GO" id="GO:0006260">
    <property type="term" value="P:DNA replication"/>
    <property type="evidence" value="ECO:0007669"/>
    <property type="project" value="InterPro"/>
</dbReference>
<evidence type="ECO:0000259" key="18">
    <source>
        <dbReference type="PROSITE" id="PS51192"/>
    </source>
</evidence>
<dbReference type="GO" id="GO:0005524">
    <property type="term" value="F:ATP binding"/>
    <property type="evidence" value="ECO:0007669"/>
    <property type="project" value="UniProtKB-KW"/>
</dbReference>
<dbReference type="SUPFAM" id="SSF46785">
    <property type="entry name" value="Winged helix' DNA-binding domain"/>
    <property type="match status" value="1"/>
</dbReference>
<evidence type="ECO:0000256" key="10">
    <source>
        <dbReference type="ARBA" id="ARBA00022840"/>
    </source>
</evidence>
<keyword evidence="4" id="KW-0479">Metal-binding</keyword>
<dbReference type="Pfam" id="PF00270">
    <property type="entry name" value="DEAD"/>
    <property type="match status" value="1"/>
</dbReference>
<dbReference type="InterPro" id="IPR014001">
    <property type="entry name" value="Helicase_ATP-bd"/>
</dbReference>
<dbReference type="GO" id="GO:0016787">
    <property type="term" value="F:hydrolase activity"/>
    <property type="evidence" value="ECO:0007669"/>
    <property type="project" value="UniProtKB-KW"/>
</dbReference>
<dbReference type="InterPro" id="IPR044876">
    <property type="entry name" value="HRDC_dom_sf"/>
</dbReference>
<dbReference type="GO" id="GO:0009378">
    <property type="term" value="F:four-way junction helicase activity"/>
    <property type="evidence" value="ECO:0007669"/>
    <property type="project" value="TreeGrafter"/>
</dbReference>
<evidence type="ECO:0000256" key="2">
    <source>
        <dbReference type="ARBA" id="ARBA00001947"/>
    </source>
</evidence>
<dbReference type="PANTHER" id="PTHR13710">
    <property type="entry name" value="DNA HELICASE RECQ FAMILY MEMBER"/>
    <property type="match status" value="1"/>
</dbReference>
<comment type="cofactor">
    <cofactor evidence="2">
        <name>Zn(2+)</name>
        <dbReference type="ChEBI" id="CHEBI:29105"/>
    </cofactor>
</comment>
<comment type="cofactor">
    <cofactor evidence="1">
        <name>Mg(2+)</name>
        <dbReference type="ChEBI" id="CHEBI:18420"/>
    </cofactor>
</comment>
<feature type="domain" description="Helicase C-terminal" evidence="19">
    <location>
        <begin position="233"/>
        <end position="385"/>
    </location>
</feature>
<dbReference type="Gene3D" id="1.10.10.1390">
    <property type="entry name" value="ATP-dependent DNA helicase RecQ"/>
    <property type="match status" value="1"/>
</dbReference>
<keyword evidence="8 20" id="KW-0347">Helicase</keyword>
<dbReference type="Pfam" id="PF00271">
    <property type="entry name" value="Helicase_C"/>
    <property type="match status" value="1"/>
</dbReference>
<evidence type="ECO:0000256" key="14">
    <source>
        <dbReference type="ARBA" id="ARBA00023235"/>
    </source>
</evidence>
<feature type="domain" description="Helicase ATP-binding" evidence="18">
    <location>
        <begin position="41"/>
        <end position="213"/>
    </location>
</feature>
<evidence type="ECO:0000256" key="5">
    <source>
        <dbReference type="ARBA" id="ARBA00022741"/>
    </source>
</evidence>
<dbReference type="InterPro" id="IPR048671">
    <property type="entry name" value="RecQ-1-like_HTH"/>
</dbReference>
<dbReference type="InterPro" id="IPR011545">
    <property type="entry name" value="DEAD/DEAH_box_helicase_dom"/>
</dbReference>
<dbReference type="InterPro" id="IPR036390">
    <property type="entry name" value="WH_DNA-bd_sf"/>
</dbReference>
<dbReference type="Proteomes" id="UP000199643">
    <property type="component" value="Unassembled WGS sequence"/>
</dbReference>
<evidence type="ECO:0000313" key="20">
    <source>
        <dbReference type="EMBL" id="SDF75230.1"/>
    </source>
</evidence>
<dbReference type="PANTHER" id="PTHR13710:SF105">
    <property type="entry name" value="ATP-DEPENDENT DNA HELICASE Q1"/>
    <property type="match status" value="1"/>
</dbReference>
<dbReference type="InterPro" id="IPR010997">
    <property type="entry name" value="HRDC-like_sf"/>
</dbReference>
<keyword evidence="11" id="KW-0238">DNA-binding</keyword>
<dbReference type="InterPro" id="IPR004589">
    <property type="entry name" value="DNA_helicase_ATP-dep_RecQ"/>
</dbReference>
<evidence type="ECO:0000259" key="17">
    <source>
        <dbReference type="PROSITE" id="PS50967"/>
    </source>
</evidence>
<dbReference type="GO" id="GO:0046872">
    <property type="term" value="F:metal ion binding"/>
    <property type="evidence" value="ECO:0007669"/>
    <property type="project" value="UniProtKB-KW"/>
</dbReference>
<evidence type="ECO:0000256" key="3">
    <source>
        <dbReference type="ARBA" id="ARBA00005446"/>
    </source>
</evidence>
<comment type="similarity">
    <text evidence="3">Belongs to the helicase family. RecQ subfamily.</text>
</comment>
<dbReference type="InterPro" id="IPR032284">
    <property type="entry name" value="RecQ_Zn-bd"/>
</dbReference>
<evidence type="ECO:0000256" key="16">
    <source>
        <dbReference type="NCBIfam" id="TIGR01389"/>
    </source>
</evidence>
<dbReference type="PROSITE" id="PS51194">
    <property type="entry name" value="HELICASE_CTER"/>
    <property type="match status" value="1"/>
</dbReference>
<keyword evidence="9" id="KW-0862">Zinc</keyword>
<comment type="catalytic activity">
    <reaction evidence="15">
        <text>Couples ATP hydrolysis with the unwinding of duplex DNA by translocating in the 3'-5' direction.</text>
        <dbReference type="EC" id="5.6.2.4"/>
    </reaction>
</comment>
<dbReference type="Pfam" id="PF00570">
    <property type="entry name" value="HRDC"/>
    <property type="match status" value="1"/>
</dbReference>
<dbReference type="InterPro" id="IPR001650">
    <property type="entry name" value="Helicase_C-like"/>
</dbReference>
<evidence type="ECO:0000256" key="15">
    <source>
        <dbReference type="ARBA" id="ARBA00034617"/>
    </source>
</evidence>
<evidence type="ECO:0000256" key="11">
    <source>
        <dbReference type="ARBA" id="ARBA00023125"/>
    </source>
</evidence>
<dbReference type="GO" id="GO:0030894">
    <property type="term" value="C:replisome"/>
    <property type="evidence" value="ECO:0007669"/>
    <property type="project" value="TreeGrafter"/>
</dbReference>
<dbReference type="GO" id="GO:0006310">
    <property type="term" value="P:DNA recombination"/>
    <property type="evidence" value="ECO:0007669"/>
    <property type="project" value="UniProtKB-UniRule"/>
</dbReference>
<dbReference type="PROSITE" id="PS51192">
    <property type="entry name" value="HELICASE_ATP_BIND_1"/>
    <property type="match status" value="1"/>
</dbReference>
<dbReference type="InterPro" id="IPR006293">
    <property type="entry name" value="DNA_helicase_ATP-dep_RecQ_bac"/>
</dbReference>
<dbReference type="SMART" id="SM00341">
    <property type="entry name" value="HRDC"/>
    <property type="match status" value="1"/>
</dbReference>
<dbReference type="Pfam" id="PF21220">
    <property type="entry name" value="RecQ-1-like_HTH"/>
    <property type="match status" value="1"/>
</dbReference>
<keyword evidence="6" id="KW-0227">DNA damage</keyword>
<dbReference type="CDD" id="cd18794">
    <property type="entry name" value="SF2_C_RecQ"/>
    <property type="match status" value="1"/>
</dbReference>
<evidence type="ECO:0000256" key="13">
    <source>
        <dbReference type="ARBA" id="ARBA00023204"/>
    </source>
</evidence>
<dbReference type="PROSITE" id="PS50967">
    <property type="entry name" value="HRDC"/>
    <property type="match status" value="1"/>
</dbReference>
<dbReference type="GO" id="GO:0009432">
    <property type="term" value="P:SOS response"/>
    <property type="evidence" value="ECO:0007669"/>
    <property type="project" value="UniProtKB-UniRule"/>
</dbReference>
<evidence type="ECO:0000256" key="1">
    <source>
        <dbReference type="ARBA" id="ARBA00001946"/>
    </source>
</evidence>
<keyword evidence="21" id="KW-1185">Reference proteome</keyword>
<accession>A0A1G7NPM5</accession>
<dbReference type="NCBIfam" id="TIGR01389">
    <property type="entry name" value="recQ"/>
    <property type="match status" value="1"/>
</dbReference>
<evidence type="ECO:0000256" key="6">
    <source>
        <dbReference type="ARBA" id="ARBA00022763"/>
    </source>
</evidence>
<keyword evidence="14" id="KW-0413">Isomerase</keyword>
<dbReference type="EC" id="5.6.2.4" evidence="16"/>
<dbReference type="InterPro" id="IPR002121">
    <property type="entry name" value="HRDC_dom"/>
</dbReference>
<dbReference type="NCBIfam" id="TIGR00614">
    <property type="entry name" value="recQ_fam"/>
    <property type="match status" value="1"/>
</dbReference>
<dbReference type="SUPFAM" id="SSF52540">
    <property type="entry name" value="P-loop containing nucleoside triphosphate hydrolases"/>
    <property type="match status" value="1"/>
</dbReference>
<evidence type="ECO:0000256" key="4">
    <source>
        <dbReference type="ARBA" id="ARBA00022723"/>
    </source>
</evidence>
<dbReference type="EMBL" id="FNCH01000001">
    <property type="protein sequence ID" value="SDF75230.1"/>
    <property type="molecule type" value="Genomic_DNA"/>
</dbReference>
<evidence type="ECO:0000256" key="8">
    <source>
        <dbReference type="ARBA" id="ARBA00022806"/>
    </source>
</evidence>
<dbReference type="Pfam" id="PF09382">
    <property type="entry name" value="RQC"/>
    <property type="match status" value="1"/>
</dbReference>
<keyword evidence="5" id="KW-0547">Nucleotide-binding</keyword>
<evidence type="ECO:0000313" key="21">
    <source>
        <dbReference type="Proteomes" id="UP000199643"/>
    </source>
</evidence>
<keyword evidence="10" id="KW-0067">ATP-binding</keyword>
<sequence length="742" mass="83658">MDTKIASHILLHKMDVKKSLFDNLQNFFGFDNFKGDQESIITNILEGNNTFVIMPTGGGKSICYQLPALMSEGTAIVISPLIALMKNQVDQLRAFGGNDSIAHFLNSSLNKSEITQVKSDLLSGQTKLLYVAPESLAKQDNIDFLNLIKISFVAVDEAHCISEWGHDFRPEYRKIKQVIAGLGNNIPIIALTATATPKVQQDIMKNLGMTEATLFKSSFNRPNLFYEIRPKRDITKEIIKYIKSNPGKSGIIYCLSRKKVEEVAEALNLNGISALPYHAGLDPKVRAETQDKFLMEDAEVIVATIAFGMGIDKPDVRFVIHHDVPKSMEGYYQETGRAGRDGGEGVCIAFYSQKDVDKLAKFMKDKPVSEREIGTQILKEVIDYAESGVCRRKQILHYFGENFNETGCNCMCDNCKKPKKQFDAESQLSTLLKFIEKSGEKFDDAHLLNVFLGLETAQTIAYEHSKVPEFGIGKEDGELMWKSIIRQAVLNNFLFKDIDNYGLLKLTKQGRDFIVNPYSLKFILNEPIENGTDDDDDDVKQGSGALDTHLLSLLKELRKKIAKQKSVPPFVVFQDPSLEEMCTHYPITMEELRQISGVGSGKAMKFGTPFIELIKKYVEDNDIERPIDLIIKTQANKSQMKVSIIQNIDRQIGLEDIADSKGITYEEILKEVESIVNSGTKLNLNYFIDEVIDDDRQDEVFDYFRAAESDSIDEALNELGETDYTREEIQLMRIKFMSELGN</sequence>
<protein>
    <recommendedName>
        <fullName evidence="16">DNA helicase RecQ</fullName>
        <ecNumber evidence="16">5.6.2.4</ecNumber>
    </recommendedName>
</protein>
<keyword evidence="13" id="KW-0234">DNA repair</keyword>
<dbReference type="GO" id="GO:0043138">
    <property type="term" value="F:3'-5' DNA helicase activity"/>
    <property type="evidence" value="ECO:0007669"/>
    <property type="project" value="UniProtKB-EC"/>
</dbReference>
<keyword evidence="7" id="KW-0378">Hydrolase</keyword>
<keyword evidence="12" id="KW-0233">DNA recombination</keyword>
<name>A0A1G7NPM5_9SPHI</name>
<dbReference type="GO" id="GO:0005737">
    <property type="term" value="C:cytoplasm"/>
    <property type="evidence" value="ECO:0007669"/>
    <property type="project" value="TreeGrafter"/>
</dbReference>
<dbReference type="SMART" id="SM00487">
    <property type="entry name" value="DEXDc"/>
    <property type="match status" value="1"/>
</dbReference>
<gene>
    <name evidence="20" type="ORF">SAMN05421827_101416</name>
</gene>
<dbReference type="FunFam" id="3.40.50.300:FF:000156">
    <property type="entry name" value="ATP-dependent DNA helicase recQ"/>
    <property type="match status" value="1"/>
</dbReference>
<dbReference type="Pfam" id="PF16124">
    <property type="entry name" value="RecQ_Zn_bind"/>
    <property type="match status" value="1"/>
</dbReference>
<evidence type="ECO:0000259" key="19">
    <source>
        <dbReference type="PROSITE" id="PS51194"/>
    </source>
</evidence>
<dbReference type="InterPro" id="IPR027417">
    <property type="entry name" value="P-loop_NTPase"/>
</dbReference>
<reference evidence="21" key="1">
    <citation type="submission" date="2016-10" db="EMBL/GenBank/DDBJ databases">
        <authorList>
            <person name="Varghese N."/>
            <person name="Submissions S."/>
        </authorList>
    </citation>
    <scope>NUCLEOTIDE SEQUENCE [LARGE SCALE GENOMIC DNA]</scope>
    <source>
        <strain evidence="21">DSM 17933</strain>
    </source>
</reference>
<proteinExistence type="inferred from homology"/>
<dbReference type="GO" id="GO:0003677">
    <property type="term" value="F:DNA binding"/>
    <property type="evidence" value="ECO:0007669"/>
    <property type="project" value="UniProtKB-KW"/>
</dbReference>